<dbReference type="EMBL" id="JAWDEY010000016">
    <property type="protein sequence ID" value="KAK6588992.1"/>
    <property type="molecule type" value="Genomic_DNA"/>
</dbReference>
<reference evidence="2 3" key="1">
    <citation type="submission" date="2023-10" db="EMBL/GenBank/DDBJ databases">
        <title>Comparative genomics analysis reveals potential genetic determinants of host preference in Cryptosporidium xiaoi.</title>
        <authorList>
            <person name="Xiao L."/>
            <person name="Li J."/>
        </authorList>
    </citation>
    <scope>NUCLEOTIDE SEQUENCE [LARGE SCALE GENOMIC DNA]</scope>
    <source>
        <strain evidence="2 3">52996</strain>
    </source>
</reference>
<proteinExistence type="predicted"/>
<dbReference type="GO" id="GO:0006886">
    <property type="term" value="P:intracellular protein transport"/>
    <property type="evidence" value="ECO:0007669"/>
    <property type="project" value="TreeGrafter"/>
</dbReference>
<dbReference type="InterPro" id="IPR029071">
    <property type="entry name" value="Ubiquitin-like_domsf"/>
</dbReference>
<organism evidence="2 3">
    <name type="scientific">Cryptosporidium xiaoi</name>
    <dbReference type="NCBI Taxonomy" id="659607"/>
    <lineage>
        <taxon>Eukaryota</taxon>
        <taxon>Sar</taxon>
        <taxon>Alveolata</taxon>
        <taxon>Apicomplexa</taxon>
        <taxon>Conoidasida</taxon>
        <taxon>Coccidia</taxon>
        <taxon>Eucoccidiorida</taxon>
        <taxon>Eimeriorina</taxon>
        <taxon>Cryptosporidiidae</taxon>
        <taxon>Cryptosporidium</taxon>
    </lineage>
</organism>
<keyword evidence="3" id="KW-1185">Reference proteome</keyword>
<evidence type="ECO:0000259" key="1">
    <source>
        <dbReference type="Pfam" id="PF09409"/>
    </source>
</evidence>
<dbReference type="Gene3D" id="1.20.58.2190">
    <property type="match status" value="1"/>
</dbReference>
<dbReference type="InterPro" id="IPR036339">
    <property type="entry name" value="PUB-like_dom_sf"/>
</dbReference>
<dbReference type="SUPFAM" id="SSF143503">
    <property type="entry name" value="PUG domain-like"/>
    <property type="match status" value="1"/>
</dbReference>
<dbReference type="Proteomes" id="UP001311799">
    <property type="component" value="Unassembled WGS sequence"/>
</dbReference>
<dbReference type="GO" id="GO:0012506">
    <property type="term" value="C:vesicle membrane"/>
    <property type="evidence" value="ECO:0007669"/>
    <property type="project" value="TreeGrafter"/>
</dbReference>
<protein>
    <submittedName>
        <fullName evidence="2">N-glycanase</fullName>
    </submittedName>
</protein>
<evidence type="ECO:0000313" key="3">
    <source>
        <dbReference type="Proteomes" id="UP001311799"/>
    </source>
</evidence>
<dbReference type="PANTHER" id="PTHR46467">
    <property type="entry name" value="TETHER CONTAINING UBX DOMAIN FOR GLUT4"/>
    <property type="match status" value="1"/>
</dbReference>
<name>A0AAV9XWK2_9CRYT</name>
<sequence>MSLNEVEQLILSIGKELGRNEDEMKGYVDIIVNKNWYDKLELLKDITNDQWESMNIPLRLVDIIKSRVGDAKVEDKTSDDGVKTMIEKDEWEFEYLTPENIDIAPSLYNSIESLNFIEKESLKGVTDTLFKIIDSIIKEPKKGKIRRIRMNNPKFASTVGKHNQALNVLKSVGFVHINGKNGDNSLNNQINDDSYIELPVAYISRLTDCHHLLASLCEKNKIEAPKLVSNDHFIYNNNSIKVNNFNPYISNILSTSVDSKNESSKRLMEYAVEERYKVEVEIKKREKDIESGSVGDDSENYICSEPIAFHSSELVNKCAKSDSKNKDQYEKDQDFDIQYLDKSYIQKIKDTIDGKKSTFKSRSNEYLKTLQNKKIYTHTCIKIIFPDKYILQLEFKPNNTTYDLIETVKTCINPNIVSMDWFVYQSPPVVKVVPDKKMLLIKAGFVPNAQLYFKLELPPNHKLQGNYLKSELINKKR</sequence>
<dbReference type="GO" id="GO:0005634">
    <property type="term" value="C:nucleus"/>
    <property type="evidence" value="ECO:0007669"/>
    <property type="project" value="TreeGrafter"/>
</dbReference>
<dbReference type="SUPFAM" id="SSF54236">
    <property type="entry name" value="Ubiquitin-like"/>
    <property type="match status" value="1"/>
</dbReference>
<gene>
    <name evidence="2" type="ORF">RS030_243589</name>
</gene>
<dbReference type="PANTHER" id="PTHR46467:SF1">
    <property type="entry name" value="TETHER CONTAINING UBX DOMAIN FOR GLUT4"/>
    <property type="match status" value="1"/>
</dbReference>
<evidence type="ECO:0000313" key="2">
    <source>
        <dbReference type="EMBL" id="KAK6588992.1"/>
    </source>
</evidence>
<dbReference type="InterPro" id="IPR018997">
    <property type="entry name" value="PUB_domain"/>
</dbReference>
<dbReference type="GO" id="GO:0005737">
    <property type="term" value="C:cytoplasm"/>
    <property type="evidence" value="ECO:0007669"/>
    <property type="project" value="TreeGrafter"/>
</dbReference>
<accession>A0AAV9XWK2</accession>
<dbReference type="Pfam" id="PF09409">
    <property type="entry name" value="PUB"/>
    <property type="match status" value="1"/>
</dbReference>
<dbReference type="AlphaFoldDB" id="A0AAV9XWK2"/>
<comment type="caution">
    <text evidence="2">The sequence shown here is derived from an EMBL/GenBank/DDBJ whole genome shotgun (WGS) entry which is preliminary data.</text>
</comment>
<feature type="domain" description="PUB" evidence="1">
    <location>
        <begin position="119"/>
        <end position="179"/>
    </location>
</feature>
<dbReference type="CDD" id="cd09212">
    <property type="entry name" value="PUB"/>
    <property type="match status" value="1"/>
</dbReference>